<dbReference type="RefSeq" id="XP_011493957.1">
    <property type="nucleotide sequence ID" value="XM_011495655.1"/>
</dbReference>
<comment type="similarity">
    <text evidence="3">Belongs to the PTH2 family.</text>
</comment>
<dbReference type="CDD" id="cd02430">
    <property type="entry name" value="PTH2"/>
    <property type="match status" value="1"/>
</dbReference>
<dbReference type="NCBIfam" id="TIGR00283">
    <property type="entry name" value="arch_pth2"/>
    <property type="match status" value="1"/>
</dbReference>
<evidence type="ECO:0000313" key="5">
    <source>
        <dbReference type="Proteomes" id="UP000695007"/>
    </source>
</evidence>
<dbReference type="GO" id="GO:0004045">
    <property type="term" value="F:peptidyl-tRNA hydrolase activity"/>
    <property type="evidence" value="ECO:0007669"/>
    <property type="project" value="UniProtKB-EC"/>
</dbReference>
<dbReference type="PANTHER" id="PTHR12649:SF11">
    <property type="entry name" value="PEPTIDYL-TRNA HYDROLASE 2, MITOCHONDRIAL"/>
    <property type="match status" value="1"/>
</dbReference>
<dbReference type="GO" id="GO:0005829">
    <property type="term" value="C:cytosol"/>
    <property type="evidence" value="ECO:0007669"/>
    <property type="project" value="TreeGrafter"/>
</dbReference>
<dbReference type="Proteomes" id="UP000695007">
    <property type="component" value="Unplaced"/>
</dbReference>
<evidence type="ECO:0000256" key="2">
    <source>
        <dbReference type="ARBA" id="ARBA00022801"/>
    </source>
</evidence>
<keyword evidence="2" id="KW-0378">Hydrolase</keyword>
<dbReference type="FunFam" id="3.40.1490.10:FF:000001">
    <property type="entry name" value="Peptidyl-tRNA hydrolase 2"/>
    <property type="match status" value="1"/>
</dbReference>
<accession>A0AAJ6VL50</accession>
<dbReference type="InterPro" id="IPR023476">
    <property type="entry name" value="Pep_tRNA_hydro_II_dom_sf"/>
</dbReference>
<gene>
    <name evidence="6" type="primary">LOC105359154</name>
</gene>
<dbReference type="PANTHER" id="PTHR12649">
    <property type="entry name" value="PEPTIDYL-TRNA HYDROLASE 2"/>
    <property type="match status" value="1"/>
</dbReference>
<dbReference type="GeneID" id="105359154"/>
<dbReference type="EC" id="3.1.1.29" evidence="1"/>
<evidence type="ECO:0000256" key="1">
    <source>
        <dbReference type="ARBA" id="ARBA00013260"/>
    </source>
</evidence>
<comment type="catalytic activity">
    <reaction evidence="4">
        <text>an N-acyl-L-alpha-aminoacyl-tRNA + H2O = an N-acyl-L-amino acid + a tRNA + H(+)</text>
        <dbReference type="Rhea" id="RHEA:54448"/>
        <dbReference type="Rhea" id="RHEA-COMP:10123"/>
        <dbReference type="Rhea" id="RHEA-COMP:13883"/>
        <dbReference type="ChEBI" id="CHEBI:15377"/>
        <dbReference type="ChEBI" id="CHEBI:15378"/>
        <dbReference type="ChEBI" id="CHEBI:59874"/>
        <dbReference type="ChEBI" id="CHEBI:78442"/>
        <dbReference type="ChEBI" id="CHEBI:138191"/>
        <dbReference type="EC" id="3.1.1.29"/>
    </reaction>
</comment>
<evidence type="ECO:0000256" key="3">
    <source>
        <dbReference type="ARBA" id="ARBA00038050"/>
    </source>
</evidence>
<reference evidence="6" key="1">
    <citation type="submission" date="2025-08" db="UniProtKB">
        <authorList>
            <consortium name="RefSeq"/>
        </authorList>
    </citation>
    <scope>IDENTIFICATION</scope>
</reference>
<dbReference type="AlphaFoldDB" id="A0AAJ6VL50"/>
<keyword evidence="5" id="KW-1185">Reference proteome</keyword>
<dbReference type="Pfam" id="PF01981">
    <property type="entry name" value="PTH2"/>
    <property type="match status" value="1"/>
</dbReference>
<sequence length="121" mass="13230">MNDSDDDYKLVLIVRNELKMGKGKVAAQCAHAAVSAYKKALKYPKLLKHWEKYGQTKITLKCNTEEELIKLHKSAKMVGLLSNIVCDAGQTQVLPGSKTVCGIGPGPSSTIDELTGHLKLY</sequence>
<protein>
    <recommendedName>
        <fullName evidence="1">peptidyl-tRNA hydrolase</fullName>
        <ecNumber evidence="1">3.1.1.29</ecNumber>
    </recommendedName>
</protein>
<proteinExistence type="inferred from homology"/>
<dbReference type="InterPro" id="IPR002833">
    <property type="entry name" value="PTH2"/>
</dbReference>
<dbReference type="NCBIfam" id="NF003314">
    <property type="entry name" value="PRK04322.1"/>
    <property type="match status" value="1"/>
</dbReference>
<dbReference type="KEGG" id="csol:105359154"/>
<name>A0AAJ6VL50_9HYME</name>
<organism evidence="5 6">
    <name type="scientific">Ceratosolen solmsi marchali</name>
    <dbReference type="NCBI Taxonomy" id="326594"/>
    <lineage>
        <taxon>Eukaryota</taxon>
        <taxon>Metazoa</taxon>
        <taxon>Ecdysozoa</taxon>
        <taxon>Arthropoda</taxon>
        <taxon>Hexapoda</taxon>
        <taxon>Insecta</taxon>
        <taxon>Pterygota</taxon>
        <taxon>Neoptera</taxon>
        <taxon>Endopterygota</taxon>
        <taxon>Hymenoptera</taxon>
        <taxon>Apocrita</taxon>
        <taxon>Proctotrupomorpha</taxon>
        <taxon>Chalcidoidea</taxon>
        <taxon>Agaonidae</taxon>
        <taxon>Agaoninae</taxon>
        <taxon>Ceratosolen</taxon>
    </lineage>
</organism>
<evidence type="ECO:0000313" key="6">
    <source>
        <dbReference type="RefSeq" id="XP_011493957.1"/>
    </source>
</evidence>
<evidence type="ECO:0000256" key="4">
    <source>
        <dbReference type="ARBA" id="ARBA00048707"/>
    </source>
</evidence>
<dbReference type="SUPFAM" id="SSF102462">
    <property type="entry name" value="Peptidyl-tRNA hydrolase II"/>
    <property type="match status" value="1"/>
</dbReference>
<dbReference type="Gene3D" id="3.40.1490.10">
    <property type="entry name" value="Bit1"/>
    <property type="match status" value="1"/>
</dbReference>